<dbReference type="EMBL" id="RVIJ01000013">
    <property type="protein sequence ID" value="MLW01383.1"/>
    <property type="molecule type" value="Genomic_DNA"/>
</dbReference>
<reference evidence="3" key="2">
    <citation type="submission" date="2018-10" db="EMBL/GenBank/DDBJ databases">
        <authorList>
            <consortium name="PulseNet: The National Subtyping Network for Foodborne Disease Surveillance"/>
            <person name="Tarr C.L."/>
            <person name="Trees E."/>
            <person name="Katz L.S."/>
            <person name="Carleton-Romer H.A."/>
            <person name="Stroika S."/>
            <person name="Kucerova Z."/>
            <person name="Roache K.F."/>
            <person name="Sabol A.L."/>
            <person name="Besser J."/>
            <person name="Gerner-Smidt P."/>
        </authorList>
    </citation>
    <scope>NUCLEOTIDE SEQUENCE [LARGE SCALE GENOMIC DNA]</scope>
    <source>
        <strain evidence="3">PNUSAS038541</strain>
        <strain evidence="2">PNUSAS058450</strain>
    </source>
</reference>
<dbReference type="Gene3D" id="3.30.1810.10">
    <property type="entry name" value="YdfO-like"/>
    <property type="match status" value="1"/>
</dbReference>
<accession>A0A1S1A227</accession>
<evidence type="ECO:0000313" key="5">
    <source>
        <dbReference type="Proteomes" id="UP000251994"/>
    </source>
</evidence>
<protein>
    <submittedName>
        <fullName evidence="4">DUF1398 domain-containing protein</fullName>
    </submittedName>
</protein>
<evidence type="ECO:0000313" key="2">
    <source>
        <dbReference type="EMBL" id="MGD31908.1"/>
    </source>
</evidence>
<dbReference type="AlphaFoldDB" id="A0A1S1A227"/>
<dbReference type="SUPFAM" id="SSF160419">
    <property type="entry name" value="YdfO-like"/>
    <property type="match status" value="1"/>
</dbReference>
<organism evidence="4 6">
    <name type="scientific">Salmonella enterica</name>
    <name type="common">Salmonella choleraesuis</name>
    <dbReference type="NCBI Taxonomy" id="28901"/>
    <lineage>
        <taxon>Bacteria</taxon>
        <taxon>Pseudomonadati</taxon>
        <taxon>Pseudomonadota</taxon>
        <taxon>Gammaproteobacteria</taxon>
        <taxon>Enterobacterales</taxon>
        <taxon>Enterobacteriaceae</taxon>
        <taxon>Salmonella</taxon>
    </lineage>
</organism>
<gene>
    <name evidence="1" type="ORF">CHC34_12615</name>
    <name evidence="3" type="ORF">EAK82_14335</name>
    <name evidence="2" type="ORF">EE393_23975</name>
    <name evidence="4" type="ORF">FJR63_06870</name>
</gene>
<evidence type="ECO:0000313" key="3">
    <source>
        <dbReference type="EMBL" id="MLW01383.1"/>
    </source>
</evidence>
<reference evidence="1 5" key="1">
    <citation type="submission" date="2018-06" db="EMBL/GenBank/DDBJ databases">
        <title>Completed Genome Sequences of 32 Strains from Various Serotypes of Salmonella enterica.</title>
        <authorList>
            <person name="Nash J.H.E."/>
            <person name="Robertson J."/>
            <person name="Bessonov K."/>
        </authorList>
    </citation>
    <scope>NUCLEOTIDE SEQUENCE [LARGE SCALE GENOMIC DNA]</scope>
    <source>
        <strain evidence="1 5">SA20021456</strain>
    </source>
</reference>
<evidence type="ECO:0000313" key="1">
    <source>
        <dbReference type="EMBL" id="AXD71719.1"/>
    </source>
</evidence>
<dbReference type="Proteomes" id="UP000320106">
    <property type="component" value="Unassembled WGS sequence"/>
</dbReference>
<dbReference type="InterPro" id="IPR009833">
    <property type="entry name" value="DUF1398"/>
</dbReference>
<evidence type="ECO:0000313" key="6">
    <source>
        <dbReference type="Proteomes" id="UP000320106"/>
    </source>
</evidence>
<dbReference type="Pfam" id="PF07166">
    <property type="entry name" value="DUF1398"/>
    <property type="match status" value="1"/>
</dbReference>
<dbReference type="EMBL" id="CP030219">
    <property type="protein sequence ID" value="AXD71719.1"/>
    <property type="molecule type" value="Genomic_DNA"/>
</dbReference>
<name>A0A1S1A227_SALER</name>
<reference evidence="4 6" key="3">
    <citation type="submission" date="2019-06" db="EMBL/GenBank/DDBJ databases">
        <title>Comparative genome anaysis of Salmonella and Staphylococcus aureus isolated from China.</title>
        <authorList>
            <person name="Li L."/>
        </authorList>
    </citation>
    <scope>NUCLEOTIDE SEQUENCE [LARGE SCALE GENOMIC DNA]</scope>
    <source>
        <strain evidence="4 6">GSJ/2016-Sal.-012</strain>
    </source>
</reference>
<evidence type="ECO:0000313" key="4">
    <source>
        <dbReference type="EMBL" id="TPQ14421.1"/>
    </source>
</evidence>
<dbReference type="EMBL" id="VFRH01000004">
    <property type="protein sequence ID" value="TPQ14421.1"/>
    <property type="molecule type" value="Genomic_DNA"/>
</dbReference>
<proteinExistence type="predicted"/>
<dbReference type="Proteomes" id="UP000885392">
    <property type="component" value="Unassembled WGS sequence"/>
</dbReference>
<dbReference type="Proteomes" id="UP000885336">
    <property type="component" value="Unassembled WGS sequence"/>
</dbReference>
<dbReference type="RefSeq" id="WP_023247736.1">
    <property type="nucleotide sequence ID" value="NZ_CP030180.1"/>
</dbReference>
<dbReference type="InterPro" id="IPR036696">
    <property type="entry name" value="YdfO-like_sf"/>
</dbReference>
<sequence>MELQLILNNYFERVRRDANFNAFLIDLEHNNIAYYIYFVATGNVKIITHTGHFISVKSNRKLIKVSSTTNAELIKFTSAKHFSGGHSYEKYCNDLATAGVFKWIVELNQKTRQYWSKDNKLLYIENVITTL</sequence>
<dbReference type="Proteomes" id="UP000251994">
    <property type="component" value="Chromosome"/>
</dbReference>
<dbReference type="EMBL" id="RNKS01000117">
    <property type="protein sequence ID" value="MGD31908.1"/>
    <property type="molecule type" value="Genomic_DNA"/>
</dbReference>